<evidence type="ECO:0000313" key="3">
    <source>
        <dbReference type="Proteomes" id="UP000499080"/>
    </source>
</evidence>
<protein>
    <submittedName>
        <fullName evidence="2">Uncharacterized protein</fullName>
    </submittedName>
</protein>
<reference evidence="2 3" key="1">
    <citation type="journal article" date="2019" name="Sci. Rep.">
        <title>Orb-weaving spider Araneus ventricosus genome elucidates the spidroin gene catalogue.</title>
        <authorList>
            <person name="Kono N."/>
            <person name="Nakamura H."/>
            <person name="Ohtoshi R."/>
            <person name="Moran D.A.P."/>
            <person name="Shinohara A."/>
            <person name="Yoshida Y."/>
            <person name="Fujiwara M."/>
            <person name="Mori M."/>
            <person name="Tomita M."/>
            <person name="Arakawa K."/>
        </authorList>
    </citation>
    <scope>NUCLEOTIDE SEQUENCE [LARGE SCALE GENOMIC DNA]</scope>
</reference>
<feature type="compositionally biased region" description="Basic and acidic residues" evidence="1">
    <location>
        <begin position="52"/>
        <end position="61"/>
    </location>
</feature>
<dbReference type="Proteomes" id="UP000499080">
    <property type="component" value="Unassembled WGS sequence"/>
</dbReference>
<gene>
    <name evidence="2" type="ORF">AVEN_120790_1</name>
</gene>
<dbReference type="AlphaFoldDB" id="A0A4Y2BVJ4"/>
<evidence type="ECO:0000313" key="2">
    <source>
        <dbReference type="EMBL" id="GBL95144.1"/>
    </source>
</evidence>
<feature type="compositionally biased region" description="Basic and acidic residues" evidence="1">
    <location>
        <begin position="9"/>
        <end position="20"/>
    </location>
</feature>
<proteinExistence type="predicted"/>
<comment type="caution">
    <text evidence="2">The sequence shown here is derived from an EMBL/GenBank/DDBJ whole genome shotgun (WGS) entry which is preliminary data.</text>
</comment>
<evidence type="ECO:0000256" key="1">
    <source>
        <dbReference type="SAM" id="MobiDB-lite"/>
    </source>
</evidence>
<feature type="non-terminal residue" evidence="2">
    <location>
        <position position="1"/>
    </location>
</feature>
<dbReference type="EMBL" id="BGPR01084373">
    <property type="protein sequence ID" value="GBL95144.1"/>
    <property type="molecule type" value="Genomic_DNA"/>
</dbReference>
<feature type="compositionally biased region" description="Polar residues" evidence="1">
    <location>
        <begin position="37"/>
        <end position="47"/>
    </location>
</feature>
<keyword evidence="3" id="KW-1185">Reference proteome</keyword>
<accession>A0A4Y2BVJ4</accession>
<name>A0A4Y2BVJ4_ARAVE</name>
<sequence>QRSLAVITIRDEPSTSKPELKNPSQDPIMCARPPSSKHPQPRTSVKPTGSDDPPKNYRDPDPPPVHPIH</sequence>
<organism evidence="2 3">
    <name type="scientific">Araneus ventricosus</name>
    <name type="common">Orbweaver spider</name>
    <name type="synonym">Epeira ventricosa</name>
    <dbReference type="NCBI Taxonomy" id="182803"/>
    <lineage>
        <taxon>Eukaryota</taxon>
        <taxon>Metazoa</taxon>
        <taxon>Ecdysozoa</taxon>
        <taxon>Arthropoda</taxon>
        <taxon>Chelicerata</taxon>
        <taxon>Arachnida</taxon>
        <taxon>Araneae</taxon>
        <taxon>Araneomorphae</taxon>
        <taxon>Entelegynae</taxon>
        <taxon>Araneoidea</taxon>
        <taxon>Araneidae</taxon>
        <taxon>Araneus</taxon>
    </lineage>
</organism>
<feature type="region of interest" description="Disordered" evidence="1">
    <location>
        <begin position="1"/>
        <end position="69"/>
    </location>
</feature>